<dbReference type="PANTHER" id="PTHR35526">
    <property type="entry name" value="ANTI-SIGMA-F FACTOR RSBW-RELATED"/>
    <property type="match status" value="1"/>
</dbReference>
<accession>A0A919T873</accession>
<keyword evidence="1" id="KW-0723">Serine/threonine-protein kinase</keyword>
<dbReference type="Proteomes" id="UP000677082">
    <property type="component" value="Unassembled WGS sequence"/>
</dbReference>
<keyword evidence="1" id="KW-0808">Transferase</keyword>
<keyword evidence="4" id="KW-1185">Reference proteome</keyword>
<feature type="domain" description="Histidine kinase/HSP90-like ATPase" evidence="2">
    <location>
        <begin position="68"/>
        <end position="172"/>
    </location>
</feature>
<dbReference type="PANTHER" id="PTHR35526:SF3">
    <property type="entry name" value="ANTI-SIGMA-F FACTOR RSBW"/>
    <property type="match status" value="1"/>
</dbReference>
<dbReference type="Gene3D" id="3.30.565.10">
    <property type="entry name" value="Histidine kinase-like ATPase, C-terminal domain"/>
    <property type="match status" value="1"/>
</dbReference>
<dbReference type="InterPro" id="IPR050267">
    <property type="entry name" value="Anti-sigma-factor_SerPK"/>
</dbReference>
<comment type="caution">
    <text evidence="3">The sequence shown here is derived from an EMBL/GenBank/DDBJ whole genome shotgun (WGS) entry which is preliminary data.</text>
</comment>
<name>A0A919T873_9ACTN</name>
<dbReference type="InterPro" id="IPR036513">
    <property type="entry name" value="STAS_dom_sf"/>
</dbReference>
<dbReference type="EMBL" id="BOQN01000038">
    <property type="protein sequence ID" value="GIM90923.1"/>
    <property type="molecule type" value="Genomic_DNA"/>
</dbReference>
<protein>
    <recommendedName>
        <fullName evidence="2">Histidine kinase/HSP90-like ATPase domain-containing protein</fullName>
    </recommendedName>
</protein>
<reference evidence="3 4" key="1">
    <citation type="submission" date="2021-03" db="EMBL/GenBank/DDBJ databases">
        <title>Whole genome shotgun sequence of Actinoplanes toevensis NBRC 105298.</title>
        <authorList>
            <person name="Komaki H."/>
            <person name="Tamura T."/>
        </authorList>
    </citation>
    <scope>NUCLEOTIDE SEQUENCE [LARGE SCALE GENOMIC DNA]</scope>
    <source>
        <strain evidence="3 4">NBRC 105298</strain>
    </source>
</reference>
<organism evidence="3 4">
    <name type="scientific">Paractinoplanes toevensis</name>
    <dbReference type="NCBI Taxonomy" id="571911"/>
    <lineage>
        <taxon>Bacteria</taxon>
        <taxon>Bacillati</taxon>
        <taxon>Actinomycetota</taxon>
        <taxon>Actinomycetes</taxon>
        <taxon>Micromonosporales</taxon>
        <taxon>Micromonosporaceae</taxon>
        <taxon>Paractinoplanes</taxon>
    </lineage>
</organism>
<evidence type="ECO:0000256" key="1">
    <source>
        <dbReference type="ARBA" id="ARBA00022527"/>
    </source>
</evidence>
<dbReference type="Pfam" id="PF13581">
    <property type="entry name" value="HATPase_c_2"/>
    <property type="match status" value="1"/>
</dbReference>
<gene>
    <name evidence="3" type="ORF">Ato02nite_027160</name>
</gene>
<dbReference type="RefSeq" id="WP_213006828.1">
    <property type="nucleotide sequence ID" value="NZ_BOQN01000038.1"/>
</dbReference>
<dbReference type="CDD" id="cd16936">
    <property type="entry name" value="HATPase_RsbW-like"/>
    <property type="match status" value="1"/>
</dbReference>
<proteinExistence type="predicted"/>
<sequence length="176" mass="18949">MLSWTVQEDDGHVVVVVRGHLDLASSPGLLTALRKCLAEQPEAVLVELDDGPAVLPSIRDQLFPIAGAVRHARNLATEACLTWELPQLVGPAALVASELVSNAVEHAGTTITLEFRRRPRHVHVIVRDGSPGEPVPRDPGVQAERGRGLMLVNSIAAHWGWLPTRDGKVVWAALAV</sequence>
<evidence type="ECO:0000259" key="2">
    <source>
        <dbReference type="Pfam" id="PF13581"/>
    </source>
</evidence>
<evidence type="ECO:0000313" key="4">
    <source>
        <dbReference type="Proteomes" id="UP000677082"/>
    </source>
</evidence>
<dbReference type="InterPro" id="IPR036890">
    <property type="entry name" value="HATPase_C_sf"/>
</dbReference>
<dbReference type="Gene3D" id="3.30.750.24">
    <property type="entry name" value="STAS domain"/>
    <property type="match status" value="1"/>
</dbReference>
<dbReference type="InterPro" id="IPR003594">
    <property type="entry name" value="HATPase_dom"/>
</dbReference>
<evidence type="ECO:0000313" key="3">
    <source>
        <dbReference type="EMBL" id="GIM90923.1"/>
    </source>
</evidence>
<dbReference type="SUPFAM" id="SSF55874">
    <property type="entry name" value="ATPase domain of HSP90 chaperone/DNA topoisomerase II/histidine kinase"/>
    <property type="match status" value="1"/>
</dbReference>
<keyword evidence="1" id="KW-0418">Kinase</keyword>
<dbReference type="AlphaFoldDB" id="A0A919T873"/>
<dbReference type="GO" id="GO:0004674">
    <property type="term" value="F:protein serine/threonine kinase activity"/>
    <property type="evidence" value="ECO:0007669"/>
    <property type="project" value="UniProtKB-KW"/>
</dbReference>